<proteinExistence type="predicted"/>
<keyword evidence="4" id="KW-1185">Reference proteome</keyword>
<reference evidence="2 4" key="1">
    <citation type="submission" date="2020-08" db="EMBL/GenBank/DDBJ databases">
        <title>Genomic Encyclopedia of Type Strains, Phase IV (KMG-IV): sequencing the most valuable type-strain genomes for metagenomic binning, comparative biology and taxonomic classification.</title>
        <authorList>
            <person name="Goeker M."/>
        </authorList>
    </citation>
    <scope>NUCLEOTIDE SEQUENCE [LARGE SCALE GENOMIC DNA]</scope>
    <source>
        <strain evidence="2 4">DSM 14562</strain>
    </source>
</reference>
<sequence length="73" mass="7830">MNRSIFRYQPNSHATEPGTTFDSAPSRHSLNALFSASACVMAFATSVPSGDDETGQVFPWRSVGGDAHLGRTQ</sequence>
<feature type="region of interest" description="Disordered" evidence="1">
    <location>
        <begin position="1"/>
        <end position="23"/>
    </location>
</feature>
<dbReference type="Proteomes" id="UP000584663">
    <property type="component" value="Unassembled WGS sequence"/>
</dbReference>
<protein>
    <submittedName>
        <fullName evidence="3">Uncharacterized protein</fullName>
    </submittedName>
</protein>
<dbReference type="RefSeq" id="WP_184106564.1">
    <property type="nucleotide sequence ID" value="NZ_JACHNX010000021.1"/>
</dbReference>
<reference evidence="3" key="2">
    <citation type="submission" date="2021-01" db="EMBL/GenBank/DDBJ databases">
        <title>Genome Sequencing of Type Strains.</title>
        <authorList>
            <person name="Lemaire J.F."/>
            <person name="Inderbitzin P."/>
            <person name="Collins S.B."/>
            <person name="Wespe N."/>
            <person name="Knight-Connoni V."/>
        </authorList>
    </citation>
    <scope>NUCLEOTIDE SEQUENCE</scope>
    <source>
        <strain evidence="3">DSM 14562</strain>
    </source>
</reference>
<dbReference type="AlphaFoldDB" id="A0AA41DBY8"/>
<dbReference type="Proteomes" id="UP000704529">
    <property type="component" value="Unassembled WGS sequence"/>
</dbReference>
<dbReference type="EMBL" id="JACHNX010000021">
    <property type="protein sequence ID" value="MBB4611212.1"/>
    <property type="molecule type" value="Genomic_DNA"/>
</dbReference>
<gene>
    <name evidence="2" type="ORF">GGQ89_003455</name>
    <name evidence="3" type="ORF">JYA60_03965</name>
</gene>
<evidence type="ECO:0000313" key="2">
    <source>
        <dbReference type="EMBL" id="MBB4611212.1"/>
    </source>
</evidence>
<evidence type="ECO:0000313" key="3">
    <source>
        <dbReference type="EMBL" id="MBN3557384.1"/>
    </source>
</evidence>
<evidence type="ECO:0000313" key="5">
    <source>
        <dbReference type="Proteomes" id="UP000704529"/>
    </source>
</evidence>
<comment type="caution">
    <text evidence="3">The sequence shown here is derived from an EMBL/GenBank/DDBJ whole genome shotgun (WGS) entry which is preliminary data.</text>
</comment>
<feature type="region of interest" description="Disordered" evidence="1">
    <location>
        <begin position="49"/>
        <end position="73"/>
    </location>
</feature>
<accession>A0AA41DBY8</accession>
<dbReference type="EMBL" id="JAFHKU010000114">
    <property type="protein sequence ID" value="MBN3557384.1"/>
    <property type="molecule type" value="Genomic_DNA"/>
</dbReference>
<organism evidence="3 5">
    <name type="scientific">Sphingomonas yabuuchiae</name>
    <dbReference type="NCBI Taxonomy" id="172044"/>
    <lineage>
        <taxon>Bacteria</taxon>
        <taxon>Pseudomonadati</taxon>
        <taxon>Pseudomonadota</taxon>
        <taxon>Alphaproteobacteria</taxon>
        <taxon>Sphingomonadales</taxon>
        <taxon>Sphingomonadaceae</taxon>
        <taxon>Sphingomonas</taxon>
    </lineage>
</organism>
<name>A0AA41DBY8_9SPHN</name>
<evidence type="ECO:0000256" key="1">
    <source>
        <dbReference type="SAM" id="MobiDB-lite"/>
    </source>
</evidence>
<evidence type="ECO:0000313" key="4">
    <source>
        <dbReference type="Proteomes" id="UP000584663"/>
    </source>
</evidence>